<dbReference type="HOGENOM" id="CLU_390661_0_0_4"/>
<dbReference type="InterPro" id="IPR036890">
    <property type="entry name" value="HATPase_C_sf"/>
</dbReference>
<dbReference type="SUPFAM" id="SSF55874">
    <property type="entry name" value="ATPase domain of HSP90 chaperone/DNA topoisomerase II/histidine kinase"/>
    <property type="match status" value="1"/>
</dbReference>
<dbReference type="Pfam" id="PF00072">
    <property type="entry name" value="Response_reg"/>
    <property type="match status" value="1"/>
</dbReference>
<feature type="coiled-coil region" evidence="5">
    <location>
        <begin position="63"/>
        <end position="104"/>
    </location>
</feature>
<dbReference type="PANTHER" id="PTHR43719:SF28">
    <property type="entry name" value="PEROXIDE STRESS-ACTIVATED HISTIDINE KINASE MAK1-RELATED"/>
    <property type="match status" value="1"/>
</dbReference>
<dbReference type="InterPro" id="IPR050956">
    <property type="entry name" value="2C_system_His_kinase"/>
</dbReference>
<evidence type="ECO:0000259" key="6">
    <source>
        <dbReference type="PROSITE" id="PS50110"/>
    </source>
</evidence>
<evidence type="ECO:0000256" key="4">
    <source>
        <dbReference type="PROSITE-ProRule" id="PRU00169"/>
    </source>
</evidence>
<evidence type="ECO:0000256" key="1">
    <source>
        <dbReference type="ARBA" id="ARBA00022553"/>
    </source>
</evidence>
<organism evidence="8 9">
    <name type="scientific">Paraburkholderia phymatum (strain DSM 17167 / CIP 108236 / LMG 21445 / STM815)</name>
    <name type="common">Burkholderia phymatum</name>
    <dbReference type="NCBI Taxonomy" id="391038"/>
    <lineage>
        <taxon>Bacteria</taxon>
        <taxon>Pseudomonadati</taxon>
        <taxon>Pseudomonadota</taxon>
        <taxon>Betaproteobacteria</taxon>
        <taxon>Burkholderiales</taxon>
        <taxon>Burkholderiaceae</taxon>
        <taxon>Paraburkholderia</taxon>
    </lineage>
</organism>
<evidence type="ECO:0000256" key="2">
    <source>
        <dbReference type="ARBA" id="ARBA00023012"/>
    </source>
</evidence>
<reference evidence="9" key="1">
    <citation type="journal article" date="2014" name="Stand. Genomic Sci.">
        <title>Complete genome sequence of Burkholderia phymatum STM815(T), a broad host range and efficient nitrogen-fixing symbiont of Mimosa species.</title>
        <authorList>
            <person name="Moulin L."/>
            <person name="Klonowska A."/>
            <person name="Caroline B."/>
            <person name="Booth K."/>
            <person name="Vriezen J.A."/>
            <person name="Melkonian R."/>
            <person name="James E.K."/>
            <person name="Young J.P."/>
            <person name="Bena G."/>
            <person name="Hauser L."/>
            <person name="Land M."/>
            <person name="Kyrpides N."/>
            <person name="Bruce D."/>
            <person name="Chain P."/>
            <person name="Copeland A."/>
            <person name="Pitluck S."/>
            <person name="Woyke T."/>
            <person name="Lizotte-Waniewski M."/>
            <person name="Bristow J."/>
            <person name="Riley M."/>
        </authorList>
    </citation>
    <scope>NUCLEOTIDE SEQUENCE [LARGE SCALE GENOMIC DNA]</scope>
    <source>
        <strain evidence="9">DSM 17167 / CIP 108236 / LMG 21445 / STM815</strain>
    </source>
</reference>
<dbReference type="Gene3D" id="3.30.565.10">
    <property type="entry name" value="Histidine kinase-like ATPase, C-terminal domain"/>
    <property type="match status" value="1"/>
</dbReference>
<dbReference type="Pfam" id="PF01627">
    <property type="entry name" value="Hpt"/>
    <property type="match status" value="1"/>
</dbReference>
<protein>
    <submittedName>
        <fullName evidence="8">Response regulator receiver protein</fullName>
    </submittedName>
</protein>
<gene>
    <name evidence="8" type="ordered locus">Bphy_4333</name>
</gene>
<dbReference type="PANTHER" id="PTHR43719">
    <property type="entry name" value="TWO-COMPONENT HISTIDINE KINASE"/>
    <property type="match status" value="1"/>
</dbReference>
<sequence length="706" mass="75463">MNLRPSGTASLLARTFGLKAPIGALALFGSFAAYDEPLAGSAAAALLLLARGLCAAAHAHDAQRRLELQIEHLDALLRTVQQDNAALKEGYAQTQREAAQTERAAALADHLRVLQGAQCKIVSCARALSNGLDADTGWHPPLHSAAETFVLVAHDALDTIPPTYRDIVFDEDAVDLRELIDGAALLVAPTAVARRVRLQVCIDRSIAARVLADRARLGQIVFNLLSYTAEAAGPGVVTLSARAESLNTSAQRIVIGINGAAAASVANASTAEMPAPHSGAHPAILESAGLREHPDLALARVIARKMGGDITILEGKRVGVCVALHAPFTIEQHEWPVRGHERRWASVDLDNYADRQSICELLRKLGITTLPSDTKPPVQIDYRFVEAGQAPSTHGEKRLIVVTRDALPGGMRNREGRIELSLNPLSWAALRRICDAHGGADDKPAVHDVPLRVHVRPPSNRPNILVVDDNDVNRKVLARQLDVLGYRCVSASSGEEALGVLRRGRVDLLITDLQMPGMSGVELARRVRASFGGSGHEVPVILLSATPDTKLSDSERTLFGAVLVKTSGLQALDAALARLIPDAARHSAAPTATRLEKYDFTALDSLAAQGVHVDGLLQDWQQTMEADLDHLAQQRASGDVQGSRRALHRLAGAVGIVGNHGLMHALQRTSTAPEGLDDTLLDGLVERIRTQMNDLVRRAEGGHSGT</sequence>
<dbReference type="STRING" id="391038.Bphy_4333"/>
<proteinExistence type="predicted"/>
<dbReference type="PROSITE" id="PS50110">
    <property type="entry name" value="RESPONSE_REGULATORY"/>
    <property type="match status" value="1"/>
</dbReference>
<dbReference type="InterPro" id="IPR008207">
    <property type="entry name" value="Sig_transdc_His_kin_Hpt_dom"/>
</dbReference>
<accession>B2JQA8</accession>
<dbReference type="eggNOG" id="COG4251">
    <property type="taxonomic scope" value="Bacteria"/>
</dbReference>
<dbReference type="SUPFAM" id="SSF47226">
    <property type="entry name" value="Histidine-containing phosphotransfer domain, HPT domain"/>
    <property type="match status" value="1"/>
</dbReference>
<dbReference type="InterPro" id="IPR001789">
    <property type="entry name" value="Sig_transdc_resp-reg_receiver"/>
</dbReference>
<evidence type="ECO:0000259" key="7">
    <source>
        <dbReference type="PROSITE" id="PS50894"/>
    </source>
</evidence>
<evidence type="ECO:0000313" key="8">
    <source>
        <dbReference type="EMBL" id="ACC73449.1"/>
    </source>
</evidence>
<dbReference type="Gene3D" id="1.20.120.160">
    <property type="entry name" value="HPT domain"/>
    <property type="match status" value="1"/>
</dbReference>
<dbReference type="EMBL" id="CP001044">
    <property type="protein sequence ID" value="ACC73449.1"/>
    <property type="molecule type" value="Genomic_DNA"/>
</dbReference>
<keyword evidence="2" id="KW-0902">Two-component regulatory system</keyword>
<dbReference type="PROSITE" id="PS50894">
    <property type="entry name" value="HPT"/>
    <property type="match status" value="1"/>
</dbReference>
<keyword evidence="1 4" id="KW-0597">Phosphoprotein</keyword>
<evidence type="ECO:0000256" key="3">
    <source>
        <dbReference type="PROSITE-ProRule" id="PRU00110"/>
    </source>
</evidence>
<name>B2JQA8_PARP8</name>
<dbReference type="RefSeq" id="WP_012403622.1">
    <property type="nucleotide sequence ID" value="NC_010623.1"/>
</dbReference>
<keyword evidence="5" id="KW-0175">Coiled coil</keyword>
<feature type="modified residue" description="Phosphohistidine" evidence="3">
    <location>
        <position position="648"/>
    </location>
</feature>
<evidence type="ECO:0000313" key="9">
    <source>
        <dbReference type="Proteomes" id="UP000001192"/>
    </source>
</evidence>
<dbReference type="GO" id="GO:0004672">
    <property type="term" value="F:protein kinase activity"/>
    <property type="evidence" value="ECO:0007669"/>
    <property type="project" value="UniProtKB-ARBA"/>
</dbReference>
<dbReference type="CDD" id="cd17546">
    <property type="entry name" value="REC_hyHK_CKI1_RcsC-like"/>
    <property type="match status" value="1"/>
</dbReference>
<dbReference type="eggNOG" id="COG2198">
    <property type="taxonomic scope" value="Bacteria"/>
</dbReference>
<keyword evidence="9" id="KW-1185">Reference proteome</keyword>
<dbReference type="Proteomes" id="UP000001192">
    <property type="component" value="Chromosome 2"/>
</dbReference>
<dbReference type="InterPro" id="IPR011006">
    <property type="entry name" value="CheY-like_superfamily"/>
</dbReference>
<dbReference type="OrthoDB" id="8994895at2"/>
<dbReference type="GO" id="GO:0000160">
    <property type="term" value="P:phosphorelay signal transduction system"/>
    <property type="evidence" value="ECO:0007669"/>
    <property type="project" value="UniProtKB-KW"/>
</dbReference>
<feature type="domain" description="Response regulatory" evidence="6">
    <location>
        <begin position="463"/>
        <end position="580"/>
    </location>
</feature>
<dbReference type="InterPro" id="IPR036641">
    <property type="entry name" value="HPT_dom_sf"/>
</dbReference>
<dbReference type="SUPFAM" id="SSF52172">
    <property type="entry name" value="CheY-like"/>
    <property type="match status" value="1"/>
</dbReference>
<evidence type="ECO:0000256" key="5">
    <source>
        <dbReference type="SAM" id="Coils"/>
    </source>
</evidence>
<feature type="modified residue" description="4-aspartylphosphate" evidence="4">
    <location>
        <position position="512"/>
    </location>
</feature>
<dbReference type="KEGG" id="bph:Bphy_4333"/>
<dbReference type="AlphaFoldDB" id="B2JQA8"/>
<dbReference type="SMART" id="SM00448">
    <property type="entry name" value="REC"/>
    <property type="match status" value="1"/>
</dbReference>
<dbReference type="Gene3D" id="3.40.50.2300">
    <property type="match status" value="1"/>
</dbReference>
<dbReference type="eggNOG" id="COG0784">
    <property type="taxonomic scope" value="Bacteria"/>
</dbReference>
<feature type="domain" description="HPt" evidence="7">
    <location>
        <begin position="609"/>
        <end position="702"/>
    </location>
</feature>